<keyword evidence="3" id="KW-1185">Reference proteome</keyword>
<evidence type="ECO:0000313" key="3">
    <source>
        <dbReference type="Proteomes" id="UP000091956"/>
    </source>
</evidence>
<feature type="compositionally biased region" description="Acidic residues" evidence="1">
    <location>
        <begin position="157"/>
        <end position="173"/>
    </location>
</feature>
<feature type="compositionally biased region" description="Pro residues" evidence="1">
    <location>
        <begin position="40"/>
        <end position="49"/>
    </location>
</feature>
<feature type="region of interest" description="Disordered" evidence="1">
    <location>
        <begin position="150"/>
        <end position="211"/>
    </location>
</feature>
<sequence length="303" mass="32580">MPALTVDTTSPNSSPHPGLRNGAPSYAPHDSASSQHLRPSSPPQPPYSPITPTLAAARLDTIVPPLPQQPLRTYTHSRADATFIPPPPAPVEVIDFDSNTDVLAVKSAISVLQLQKKKAAQDIRTLQRFKNQAMQDPEAFLRAADMGEIRTDTDATFPEDSEEEDEDEVDGDVEMNGTEERATKVEEHKEASMKNGTAHTKTHSSFPPLPVPQKVVKVPPINWAQYGVIGDSLDKLHNDQLQHPTPGSPARLGPDGQVLNGYTGNEFEMRDPSPQSPAGTLKGTGSPAKKPGKAAPPAKKKGK</sequence>
<gene>
    <name evidence="2" type="ORF">VE01_09077</name>
</gene>
<dbReference type="GeneID" id="28842463"/>
<feature type="compositionally biased region" description="Polar residues" evidence="1">
    <location>
        <begin position="1"/>
        <end position="15"/>
    </location>
</feature>
<dbReference type="OrthoDB" id="20473at2759"/>
<evidence type="ECO:0000256" key="1">
    <source>
        <dbReference type="SAM" id="MobiDB-lite"/>
    </source>
</evidence>
<dbReference type="InterPro" id="IPR037830">
    <property type="entry name" value="ZZZ3"/>
</dbReference>
<evidence type="ECO:0000313" key="2">
    <source>
        <dbReference type="EMBL" id="OBT92849.1"/>
    </source>
</evidence>
<dbReference type="PANTHER" id="PTHR22705">
    <property type="entry name" value="ZINC FINGER, ZZ DOMAIN CONTAINING 3"/>
    <property type="match status" value="1"/>
</dbReference>
<dbReference type="AlphaFoldDB" id="A0A1B8GAH4"/>
<proteinExistence type="predicted"/>
<feature type="compositionally biased region" description="Low complexity" evidence="1">
    <location>
        <begin position="283"/>
        <end position="297"/>
    </location>
</feature>
<accession>A0A1B8GAH4</accession>
<dbReference type="EMBL" id="KV460261">
    <property type="protein sequence ID" value="OBT92849.1"/>
    <property type="molecule type" value="Genomic_DNA"/>
</dbReference>
<dbReference type="Proteomes" id="UP000091956">
    <property type="component" value="Unassembled WGS sequence"/>
</dbReference>
<feature type="compositionally biased region" description="Polar residues" evidence="1">
    <location>
        <begin position="194"/>
        <end position="205"/>
    </location>
</feature>
<dbReference type="RefSeq" id="XP_018126582.1">
    <property type="nucleotide sequence ID" value="XM_018278493.2"/>
</dbReference>
<name>A0A1B8GAH4_9PEZI</name>
<organism evidence="2 3">
    <name type="scientific">Pseudogymnoascus verrucosus</name>
    <dbReference type="NCBI Taxonomy" id="342668"/>
    <lineage>
        <taxon>Eukaryota</taxon>
        <taxon>Fungi</taxon>
        <taxon>Dikarya</taxon>
        <taxon>Ascomycota</taxon>
        <taxon>Pezizomycotina</taxon>
        <taxon>Leotiomycetes</taxon>
        <taxon>Thelebolales</taxon>
        <taxon>Thelebolaceae</taxon>
        <taxon>Pseudogymnoascus</taxon>
    </lineage>
</organism>
<dbReference type="PANTHER" id="PTHR22705:SF0">
    <property type="entry name" value="ZZ-TYPE ZINC FINGER-CONTAINING PROTEIN 3"/>
    <property type="match status" value="1"/>
</dbReference>
<feature type="region of interest" description="Disordered" evidence="1">
    <location>
        <begin position="1"/>
        <end position="51"/>
    </location>
</feature>
<feature type="region of interest" description="Disordered" evidence="1">
    <location>
        <begin position="235"/>
        <end position="303"/>
    </location>
</feature>
<protein>
    <submittedName>
        <fullName evidence="2">Uncharacterized protein</fullName>
    </submittedName>
</protein>
<reference evidence="3" key="2">
    <citation type="journal article" date="2018" name="Nat. Commun.">
        <title>Extreme sensitivity to ultraviolet light in the fungal pathogen causing white-nose syndrome of bats.</title>
        <authorList>
            <person name="Palmer J.M."/>
            <person name="Drees K.P."/>
            <person name="Foster J.T."/>
            <person name="Lindner D.L."/>
        </authorList>
    </citation>
    <scope>NUCLEOTIDE SEQUENCE [LARGE SCALE GENOMIC DNA]</scope>
    <source>
        <strain evidence="3">UAMH 10579</strain>
    </source>
</reference>
<reference evidence="2 3" key="1">
    <citation type="submission" date="2016-03" db="EMBL/GenBank/DDBJ databases">
        <title>Comparative genomics of Pseudogymnoascus destructans, the fungus causing white-nose syndrome of bats.</title>
        <authorList>
            <person name="Palmer J.M."/>
            <person name="Drees K.P."/>
            <person name="Foster J.T."/>
            <person name="Lindner D.L."/>
        </authorList>
    </citation>
    <scope>NUCLEOTIDE SEQUENCE [LARGE SCALE GENOMIC DNA]</scope>
    <source>
        <strain evidence="2 3">UAMH 10579</strain>
    </source>
</reference>
<feature type="compositionally biased region" description="Basic and acidic residues" evidence="1">
    <location>
        <begin position="178"/>
        <end position="192"/>
    </location>
</feature>